<feature type="region of interest" description="Disordered" evidence="1">
    <location>
        <begin position="94"/>
        <end position="113"/>
    </location>
</feature>
<evidence type="ECO:0000313" key="3">
    <source>
        <dbReference type="Proteomes" id="UP000527355"/>
    </source>
</evidence>
<keyword evidence="3" id="KW-1185">Reference proteome</keyword>
<name>A0A7J7R032_MYOMY</name>
<dbReference type="Proteomes" id="UP000527355">
    <property type="component" value="Unassembled WGS sequence"/>
</dbReference>
<proteinExistence type="predicted"/>
<dbReference type="EMBL" id="JABWUV010000042">
    <property type="protein sequence ID" value="KAF6269541.1"/>
    <property type="molecule type" value="Genomic_DNA"/>
</dbReference>
<organism evidence="2 3">
    <name type="scientific">Myotis myotis</name>
    <name type="common">Greater mouse-eared bat</name>
    <name type="synonym">Vespertilio myotis</name>
    <dbReference type="NCBI Taxonomy" id="51298"/>
    <lineage>
        <taxon>Eukaryota</taxon>
        <taxon>Metazoa</taxon>
        <taxon>Chordata</taxon>
        <taxon>Craniata</taxon>
        <taxon>Vertebrata</taxon>
        <taxon>Euteleostomi</taxon>
        <taxon>Mammalia</taxon>
        <taxon>Eutheria</taxon>
        <taxon>Laurasiatheria</taxon>
        <taxon>Chiroptera</taxon>
        <taxon>Yangochiroptera</taxon>
        <taxon>Vespertilionidae</taxon>
        <taxon>Myotis</taxon>
    </lineage>
</organism>
<evidence type="ECO:0000313" key="2">
    <source>
        <dbReference type="EMBL" id="KAF6269541.1"/>
    </source>
</evidence>
<dbReference type="AlphaFoldDB" id="A0A7J7R032"/>
<reference evidence="2 3" key="1">
    <citation type="journal article" date="2020" name="Nature">
        <title>Six reference-quality genomes reveal evolution of bat adaptations.</title>
        <authorList>
            <person name="Jebb D."/>
            <person name="Huang Z."/>
            <person name="Pippel M."/>
            <person name="Hughes G.M."/>
            <person name="Lavrichenko K."/>
            <person name="Devanna P."/>
            <person name="Winkler S."/>
            <person name="Jermiin L.S."/>
            <person name="Skirmuntt E.C."/>
            <person name="Katzourakis A."/>
            <person name="Burkitt-Gray L."/>
            <person name="Ray D.A."/>
            <person name="Sullivan K.A.M."/>
            <person name="Roscito J.G."/>
            <person name="Kirilenko B.M."/>
            <person name="Davalos L.M."/>
            <person name="Corthals A.P."/>
            <person name="Power M.L."/>
            <person name="Jones G."/>
            <person name="Ransome R.D."/>
            <person name="Dechmann D.K.N."/>
            <person name="Locatelli A.G."/>
            <person name="Puechmaille S.J."/>
            <person name="Fedrigo O."/>
            <person name="Jarvis E.D."/>
            <person name="Hiller M."/>
            <person name="Vernes S.C."/>
            <person name="Myers E.W."/>
            <person name="Teeling E.C."/>
        </authorList>
    </citation>
    <scope>NUCLEOTIDE SEQUENCE [LARGE SCALE GENOMIC DNA]</scope>
    <source>
        <strain evidence="2">MMyoMyo1</strain>
        <tissue evidence="2">Flight muscle</tissue>
    </source>
</reference>
<feature type="region of interest" description="Disordered" evidence="1">
    <location>
        <begin position="41"/>
        <end position="65"/>
    </location>
</feature>
<protein>
    <submittedName>
        <fullName evidence="2">Uncharacterized protein</fullName>
    </submittedName>
</protein>
<comment type="caution">
    <text evidence="2">The sequence shown here is derived from an EMBL/GenBank/DDBJ whole genome shotgun (WGS) entry which is preliminary data.</text>
</comment>
<accession>A0A7J7R032</accession>
<sequence>MLTTGRSSHFPAPHPLAPCLLKFICSWIAEMSRVTPGSSTQTQVLHCSMDTPSPDPLPSPLPGEEEKPLALLSSITRDRLSECPREACSSNQTLKACPPHKRVRPPKSGQEPPLAKVVTASVGGGRDLSDLLLILIRV</sequence>
<gene>
    <name evidence="2" type="ORF">mMyoMyo1_011241</name>
</gene>
<evidence type="ECO:0000256" key="1">
    <source>
        <dbReference type="SAM" id="MobiDB-lite"/>
    </source>
</evidence>